<keyword evidence="2" id="KW-1185">Reference proteome</keyword>
<dbReference type="EMBL" id="JAAAHW010006294">
    <property type="protein sequence ID" value="KAF9963396.1"/>
    <property type="molecule type" value="Genomic_DNA"/>
</dbReference>
<name>A0A9P6M228_9FUNG</name>
<comment type="caution">
    <text evidence="1">The sequence shown here is derived from an EMBL/GenBank/DDBJ whole genome shotgun (WGS) entry which is preliminary data.</text>
</comment>
<sequence length="222" mass="23493">MFFESTYLGRVVAQNATLVGGQTLNLIGHALSWLTEAITSISLSRSKPLVAVNVNSVAADFRIPFDISINVTAPANTIFKMAYQGTPFVELSTAVWITTASDMKNNRVVFSIPPSAMNVFDQQAFYVFIASVTQQLGSTIEVTGSAQGVAITTLGTVRLTVPLKTSLALQGVNLADQKPGISDIEVVSGSIVLQVNTTVNGTNGHLGTVSIANLVLHPVMKL</sequence>
<gene>
    <name evidence="1" type="ORF">BGZ65_003672</name>
</gene>
<dbReference type="AlphaFoldDB" id="A0A9P6M228"/>
<evidence type="ECO:0000313" key="2">
    <source>
        <dbReference type="Proteomes" id="UP000749646"/>
    </source>
</evidence>
<evidence type="ECO:0000313" key="1">
    <source>
        <dbReference type="EMBL" id="KAF9963396.1"/>
    </source>
</evidence>
<protein>
    <submittedName>
        <fullName evidence="1">Uncharacterized protein</fullName>
    </submittedName>
</protein>
<reference evidence="1" key="1">
    <citation type="journal article" date="2020" name="Fungal Divers.">
        <title>Resolving the Mortierellaceae phylogeny through synthesis of multi-gene phylogenetics and phylogenomics.</title>
        <authorList>
            <person name="Vandepol N."/>
            <person name="Liber J."/>
            <person name="Desiro A."/>
            <person name="Na H."/>
            <person name="Kennedy M."/>
            <person name="Barry K."/>
            <person name="Grigoriev I.V."/>
            <person name="Miller A.N."/>
            <person name="O'Donnell K."/>
            <person name="Stajich J.E."/>
            <person name="Bonito G."/>
        </authorList>
    </citation>
    <scope>NUCLEOTIDE SEQUENCE</scope>
    <source>
        <strain evidence="1">MES-2147</strain>
    </source>
</reference>
<dbReference type="OrthoDB" id="10039566at2759"/>
<accession>A0A9P6M228</accession>
<dbReference type="Proteomes" id="UP000749646">
    <property type="component" value="Unassembled WGS sequence"/>
</dbReference>
<proteinExistence type="predicted"/>
<organism evidence="1 2">
    <name type="scientific">Modicella reniformis</name>
    <dbReference type="NCBI Taxonomy" id="1440133"/>
    <lineage>
        <taxon>Eukaryota</taxon>
        <taxon>Fungi</taxon>
        <taxon>Fungi incertae sedis</taxon>
        <taxon>Mucoromycota</taxon>
        <taxon>Mortierellomycotina</taxon>
        <taxon>Mortierellomycetes</taxon>
        <taxon>Mortierellales</taxon>
        <taxon>Mortierellaceae</taxon>
        <taxon>Modicella</taxon>
    </lineage>
</organism>